<dbReference type="InterPro" id="IPR042099">
    <property type="entry name" value="ANL_N_sf"/>
</dbReference>
<dbReference type="AlphaFoldDB" id="A0A1I1I6P4"/>
<dbReference type="InterPro" id="IPR020845">
    <property type="entry name" value="AMP-binding_CS"/>
</dbReference>
<dbReference type="Pfam" id="PF00501">
    <property type="entry name" value="AMP-binding"/>
    <property type="match status" value="1"/>
</dbReference>
<feature type="domain" description="AMP-dependent synthetase/ligase" evidence="4">
    <location>
        <begin position="43"/>
        <end position="373"/>
    </location>
</feature>
<keyword evidence="7" id="KW-1185">Reference proteome</keyword>
<evidence type="ECO:0000256" key="2">
    <source>
        <dbReference type="ARBA" id="ARBA00022598"/>
    </source>
</evidence>
<dbReference type="EMBL" id="FOLG01000003">
    <property type="protein sequence ID" value="SFC29373.1"/>
    <property type="molecule type" value="Genomic_DNA"/>
</dbReference>
<dbReference type="GO" id="GO:0031956">
    <property type="term" value="F:medium-chain fatty acid-CoA ligase activity"/>
    <property type="evidence" value="ECO:0007669"/>
    <property type="project" value="TreeGrafter"/>
</dbReference>
<gene>
    <name evidence="6" type="ORF">SAMN04488094_103342</name>
</gene>
<dbReference type="OrthoDB" id="9803968at2"/>
<dbReference type="GO" id="GO:0006631">
    <property type="term" value="P:fatty acid metabolic process"/>
    <property type="evidence" value="ECO:0007669"/>
    <property type="project" value="TreeGrafter"/>
</dbReference>
<accession>A0A1I1I6P4</accession>
<feature type="domain" description="AMP-binding enzyme C-terminal" evidence="5">
    <location>
        <begin position="435"/>
        <end position="508"/>
    </location>
</feature>
<dbReference type="Proteomes" id="UP000198728">
    <property type="component" value="Unassembled WGS sequence"/>
</dbReference>
<dbReference type="SUPFAM" id="SSF56801">
    <property type="entry name" value="Acetyl-CoA synthetase-like"/>
    <property type="match status" value="1"/>
</dbReference>
<dbReference type="InterPro" id="IPR025110">
    <property type="entry name" value="AMP-bd_C"/>
</dbReference>
<name>A0A1I1I6P4_9RHOB</name>
<evidence type="ECO:0000259" key="4">
    <source>
        <dbReference type="Pfam" id="PF00501"/>
    </source>
</evidence>
<dbReference type="Gene3D" id="3.40.50.12780">
    <property type="entry name" value="N-terminal domain of ligase-like"/>
    <property type="match status" value="1"/>
</dbReference>
<dbReference type="PANTHER" id="PTHR43201">
    <property type="entry name" value="ACYL-COA SYNTHETASE"/>
    <property type="match status" value="1"/>
</dbReference>
<dbReference type="PROSITE" id="PS00455">
    <property type="entry name" value="AMP_BINDING"/>
    <property type="match status" value="1"/>
</dbReference>
<comment type="similarity">
    <text evidence="1">Belongs to the ATP-dependent AMP-binding enzyme family.</text>
</comment>
<evidence type="ECO:0000256" key="3">
    <source>
        <dbReference type="SAM" id="MobiDB-lite"/>
    </source>
</evidence>
<evidence type="ECO:0000313" key="6">
    <source>
        <dbReference type="EMBL" id="SFC29373.1"/>
    </source>
</evidence>
<dbReference type="InterPro" id="IPR000873">
    <property type="entry name" value="AMP-dep_synth/lig_dom"/>
</dbReference>
<feature type="region of interest" description="Disordered" evidence="3">
    <location>
        <begin position="1"/>
        <end position="36"/>
    </location>
</feature>
<evidence type="ECO:0000313" key="7">
    <source>
        <dbReference type="Proteomes" id="UP000198728"/>
    </source>
</evidence>
<dbReference type="InterPro" id="IPR045851">
    <property type="entry name" value="AMP-bd_C_sf"/>
</dbReference>
<dbReference type="STRING" id="441112.SAMN04488094_103342"/>
<dbReference type="Pfam" id="PF13193">
    <property type="entry name" value="AMP-binding_C"/>
    <property type="match status" value="1"/>
</dbReference>
<dbReference type="PANTHER" id="PTHR43201:SF5">
    <property type="entry name" value="MEDIUM-CHAIN ACYL-COA LIGASE ACSF2, MITOCHONDRIAL"/>
    <property type="match status" value="1"/>
</dbReference>
<reference evidence="6 7" key="1">
    <citation type="submission" date="2016-10" db="EMBL/GenBank/DDBJ databases">
        <authorList>
            <person name="de Groot N.N."/>
        </authorList>
    </citation>
    <scope>NUCLEOTIDE SEQUENCE [LARGE SCALE GENOMIC DNA]</scope>
    <source>
        <strain evidence="6 7">DSM 19548</strain>
    </source>
</reference>
<sequence>MNGAGFAGTRSGAAVSAPDPAQTQRPDSPRTDAHASQVVRIGAQSRSGDDIRARAQSLAEALATLGVGAGDAVAHLAPNGFSHFEVELAMRALDGFVVPLNWHMAPPEIEYILYDCAAKALVGTGSLLDSVGDALAPHVRRISLSPETGSARLDYETLVRTPVSQTRKGRGLESSIIYTSGTTGKPKGVRRLPQNQREIDARAAALRVLYPSRPGARALVTGPQYHLFSLAVSMTYFGAGASVTVMERFDAEEFLSLVERHQITHTHLVPTMMVRLMRLPAEVRNRYDTTSLEFLIHSGSACAEDVKRAMIDWLGPVIWESYGGTETGALTMIGPEDWLSRPGSVGRPFATGEVRIHGEADEPLPPGAVGQVYGVMRGTPDFTYHGDPEKRAAAGLDGRFATGDLGWLDDDGFLYICDRMVEKLISGGVNIYPAEIEAAILSHPLVVDAAVIGIPDPEFGESVCAHVTTTEPMSQDELRTHLRSRIAGFKIPRLIVFDDDLPRLENGKILKRALRDAYRTGTWKAP</sequence>
<evidence type="ECO:0000256" key="1">
    <source>
        <dbReference type="ARBA" id="ARBA00006432"/>
    </source>
</evidence>
<protein>
    <submittedName>
        <fullName evidence="6">Long-chain acyl-CoA synthetase</fullName>
    </submittedName>
</protein>
<proteinExistence type="inferred from homology"/>
<dbReference type="Gene3D" id="3.30.300.30">
    <property type="match status" value="1"/>
</dbReference>
<organism evidence="6 7">
    <name type="scientific">Tropicimonas isoalkanivorans</name>
    <dbReference type="NCBI Taxonomy" id="441112"/>
    <lineage>
        <taxon>Bacteria</taxon>
        <taxon>Pseudomonadati</taxon>
        <taxon>Pseudomonadota</taxon>
        <taxon>Alphaproteobacteria</taxon>
        <taxon>Rhodobacterales</taxon>
        <taxon>Roseobacteraceae</taxon>
        <taxon>Tropicimonas</taxon>
    </lineage>
</organism>
<evidence type="ECO:0000259" key="5">
    <source>
        <dbReference type="Pfam" id="PF13193"/>
    </source>
</evidence>
<keyword evidence="2" id="KW-0436">Ligase</keyword>